<reference evidence="15 16" key="1">
    <citation type="journal article" date="2021" name="Cell">
        <title>Tracing the genetic footprints of vertebrate landing in non-teleost ray-finned fishes.</title>
        <authorList>
            <person name="Bi X."/>
            <person name="Wang K."/>
            <person name="Yang L."/>
            <person name="Pan H."/>
            <person name="Jiang H."/>
            <person name="Wei Q."/>
            <person name="Fang M."/>
            <person name="Yu H."/>
            <person name="Zhu C."/>
            <person name="Cai Y."/>
            <person name="He Y."/>
            <person name="Gan X."/>
            <person name="Zeng H."/>
            <person name="Yu D."/>
            <person name="Zhu Y."/>
            <person name="Jiang H."/>
            <person name="Qiu Q."/>
            <person name="Yang H."/>
            <person name="Zhang Y.E."/>
            <person name="Wang W."/>
            <person name="Zhu M."/>
            <person name="He S."/>
            <person name="Zhang G."/>
        </authorList>
    </citation>
    <scope>NUCLEOTIDE SEQUENCE [LARGE SCALE GENOMIC DNA]</scope>
    <source>
        <strain evidence="15">Bchr_013</strain>
    </source>
</reference>
<dbReference type="InterPro" id="IPR011988">
    <property type="entry name" value="MHC_II-assoc_invariant_trimer"/>
</dbReference>
<dbReference type="AlphaFoldDB" id="A0A8X8BIU8"/>
<dbReference type="GO" id="GO:0042497">
    <property type="term" value="F:triacyl lipopeptide binding"/>
    <property type="evidence" value="ECO:0007669"/>
    <property type="project" value="TreeGrafter"/>
</dbReference>
<evidence type="ECO:0000256" key="2">
    <source>
        <dbReference type="ARBA" id="ARBA00009634"/>
    </source>
</evidence>
<dbReference type="Gene3D" id="3.80.10.10">
    <property type="entry name" value="Ribonuclease Inhibitor"/>
    <property type="match status" value="1"/>
</dbReference>
<feature type="domain" description="Thyroglobulin type-1" evidence="14">
    <location>
        <begin position="269"/>
        <end position="329"/>
    </location>
</feature>
<keyword evidence="8 12" id="KW-0472">Membrane</keyword>
<evidence type="ECO:0000259" key="13">
    <source>
        <dbReference type="PROSITE" id="PS50104"/>
    </source>
</evidence>
<dbReference type="Pfam" id="PF09307">
    <property type="entry name" value="MHC2-interact"/>
    <property type="match status" value="1"/>
</dbReference>
<dbReference type="Gene3D" id="4.10.800.10">
    <property type="entry name" value="Thyroglobulin type-1"/>
    <property type="match status" value="1"/>
</dbReference>
<dbReference type="EMBL" id="JAATIS010009265">
    <property type="protein sequence ID" value="KAG2455836.1"/>
    <property type="molecule type" value="Genomic_DNA"/>
</dbReference>
<keyword evidence="5" id="KW-0732">Signal</keyword>
<evidence type="ECO:0000256" key="7">
    <source>
        <dbReference type="ARBA" id="ARBA00022989"/>
    </source>
</evidence>
<comment type="similarity">
    <text evidence="2">Belongs to the Toll-like receptor family.</text>
</comment>
<dbReference type="GO" id="GO:0005886">
    <property type="term" value="C:plasma membrane"/>
    <property type="evidence" value="ECO:0007669"/>
    <property type="project" value="TreeGrafter"/>
</dbReference>
<dbReference type="InterPro" id="IPR036857">
    <property type="entry name" value="Thyroglobulin_1_sf"/>
</dbReference>
<evidence type="ECO:0000313" key="15">
    <source>
        <dbReference type="EMBL" id="KAG2455836.1"/>
    </source>
</evidence>
<keyword evidence="9 11" id="KW-1015">Disulfide bond</keyword>
<dbReference type="InterPro" id="IPR000157">
    <property type="entry name" value="TIR_dom"/>
</dbReference>
<gene>
    <name evidence="15" type="primary">Tlr2_2</name>
    <name evidence="15" type="ORF">GTO96_0006945</name>
</gene>
<dbReference type="GO" id="GO:0019882">
    <property type="term" value="P:antigen processing and presentation"/>
    <property type="evidence" value="ECO:0007669"/>
    <property type="project" value="InterPro"/>
</dbReference>
<keyword evidence="4 12" id="KW-0812">Transmembrane</keyword>
<evidence type="ECO:0000256" key="6">
    <source>
        <dbReference type="ARBA" id="ARBA00022859"/>
    </source>
</evidence>
<keyword evidence="16" id="KW-1185">Reference proteome</keyword>
<dbReference type="Gene3D" id="1.10.870.10">
    <property type="entry name" value="MHC class II-associated invariant chain, trimerisation domain"/>
    <property type="match status" value="1"/>
</dbReference>
<comment type="subcellular location">
    <subcellularLocation>
        <location evidence="1">Membrane</location>
        <topology evidence="1">Single-pass membrane protein</topology>
    </subcellularLocation>
</comment>
<feature type="disulfide bond" evidence="11">
    <location>
        <begin position="301"/>
        <end position="308"/>
    </location>
</feature>
<comment type="caution">
    <text evidence="15">The sequence shown here is derived from an EMBL/GenBank/DDBJ whole genome shotgun (WGS) entry which is preliminary data.</text>
</comment>
<dbReference type="CDD" id="cd00191">
    <property type="entry name" value="TY"/>
    <property type="match status" value="1"/>
</dbReference>
<dbReference type="Pfam" id="PF08831">
    <property type="entry name" value="MHCassoc_trimer"/>
    <property type="match status" value="1"/>
</dbReference>
<dbReference type="SUPFAM" id="SSF48305">
    <property type="entry name" value="Class II MHC-associated invariant chain ectoplasmic trimerization domain"/>
    <property type="match status" value="1"/>
</dbReference>
<dbReference type="PROSITE" id="PS51162">
    <property type="entry name" value="THYROGLOBULIN_1_2"/>
    <property type="match status" value="1"/>
</dbReference>
<dbReference type="Proteomes" id="UP000886611">
    <property type="component" value="Unassembled WGS sequence"/>
</dbReference>
<dbReference type="GO" id="GO:0002224">
    <property type="term" value="P:toll-like receptor signaling pathway"/>
    <property type="evidence" value="ECO:0007669"/>
    <property type="project" value="TreeGrafter"/>
</dbReference>
<evidence type="ECO:0000256" key="1">
    <source>
        <dbReference type="ARBA" id="ARBA00004167"/>
    </source>
</evidence>
<evidence type="ECO:0000256" key="8">
    <source>
        <dbReference type="ARBA" id="ARBA00023136"/>
    </source>
</evidence>
<proteinExistence type="inferred from homology"/>
<keyword evidence="3" id="KW-0399">Innate immunity</keyword>
<dbReference type="SUPFAM" id="SSF57610">
    <property type="entry name" value="Thyroglobulin type-1 domain"/>
    <property type="match status" value="1"/>
</dbReference>
<evidence type="ECO:0000313" key="16">
    <source>
        <dbReference type="Proteomes" id="UP000886611"/>
    </source>
</evidence>
<comment type="caution">
    <text evidence="11">Lacks conserved residue(s) required for the propagation of feature annotation.</text>
</comment>
<evidence type="ECO:0000256" key="3">
    <source>
        <dbReference type="ARBA" id="ARBA00022588"/>
    </source>
</evidence>
<dbReference type="PROSITE" id="PS50104">
    <property type="entry name" value="TIR"/>
    <property type="match status" value="1"/>
</dbReference>
<dbReference type="PROSITE" id="PS51450">
    <property type="entry name" value="LRR"/>
    <property type="match status" value="1"/>
</dbReference>
<evidence type="ECO:0000256" key="5">
    <source>
        <dbReference type="ARBA" id="ARBA00022729"/>
    </source>
</evidence>
<name>A0A8X8BIU8_POLSE</name>
<dbReference type="InterPro" id="IPR032675">
    <property type="entry name" value="LRR_dom_sf"/>
</dbReference>
<evidence type="ECO:0000259" key="14">
    <source>
        <dbReference type="PROSITE" id="PS51162"/>
    </source>
</evidence>
<feature type="non-terminal residue" evidence="15">
    <location>
        <position position="844"/>
    </location>
</feature>
<dbReference type="InterPro" id="IPR036613">
    <property type="entry name" value="MHCII_invariant_trimer_sf"/>
</dbReference>
<dbReference type="Pfam" id="PF01582">
    <property type="entry name" value="TIR"/>
    <property type="match status" value="1"/>
</dbReference>
<dbReference type="GO" id="GO:0070206">
    <property type="term" value="P:protein trimerization"/>
    <property type="evidence" value="ECO:0007669"/>
    <property type="project" value="InterPro"/>
</dbReference>
<dbReference type="SMART" id="SM00211">
    <property type="entry name" value="TY"/>
    <property type="match status" value="1"/>
</dbReference>
<sequence>MKCNDENRSSRDPHVDGNVKIVLPLDPEWVKTGGRVQERSIPRRMAMNPLTVLVYTGRRQTIQTPTTKRIRTVLESFIPLVLHDLIKAIKLASCQRRQSSRRGWMTGFFALLAIGLIAGQAVTVYFVFTQKDQIKTLQDHTDILKGQLRQQQKQGSVVPRMMHMPMMSLPLLMDDTDVKPKNTPAKRLEDTATVSIEKQVKDLLKQDNFPNFNSTFLENLNLMKKQMNETDWEGFQSWMGNWLLFQSAQKTPPKPTTPPQQEIPASQVQTKCQLQSGEQPRRLGVYRPQCDSQGNFNPKQCWSATGYCWCVDSNGDEIAGTRTRDPLNCNGQSQYALRGARMMAMPSLAKTVLIPGNIEELAFTQSRLIFSSQSIALPNVPFKIKSAILEDVIVPSSFLASDLLTLHEWLMKPLTKVLLTKTQISQLECKFISLLQNLEEADFSENQLVDDFLDLAQCPGALKTIHSLRLSRNNFKSYYNVCRTLQYLGSLENLDLSYNDFTSPSRPCSWQQEFQVFNLSHAHLENATNYLPSHVVILDLSSNNLQVFTVAPVGLRQLYLSSNQLLHLPTLESMPLLEVLEIRDNNIKIFDKKVWADLRRIKSLSVGKNHYQCECSTKDAIEELTKLSSHLKYWPEDYVCDSPRSKQGVSLNNIHFTFADCNAKLIAGLIVAGCILVVAVAAGLVYRRFSKQRDSTEEATTKKYVKDGGIPKYDLFIAHCNTDSAWVTSHLTPALKHYNSGLDLCYGGPVETVWESRRTLIVVSSHYLNTEWVNYELEFSQCQEFEKLSNSVLLVLLEPFSKEALPQNYRSLQTLMSTGTCVEWPDDKTLQTGVMERLLKDLKL</sequence>
<feature type="transmembrane region" description="Helical" evidence="12">
    <location>
        <begin position="106"/>
        <end position="128"/>
    </location>
</feature>
<keyword evidence="10" id="KW-0395">Inflammatory response</keyword>
<evidence type="ECO:0000256" key="4">
    <source>
        <dbReference type="ARBA" id="ARBA00022692"/>
    </source>
</evidence>
<dbReference type="InterPro" id="IPR000716">
    <property type="entry name" value="Thyroglobulin_1"/>
</dbReference>
<dbReference type="PRINTS" id="PR01990">
    <property type="entry name" value="CD74ANTIGEN"/>
</dbReference>
<dbReference type="Pfam" id="PF00086">
    <property type="entry name" value="Thyroglobulin_1"/>
    <property type="match status" value="1"/>
</dbReference>
<dbReference type="Pfam" id="PF13855">
    <property type="entry name" value="LRR_8"/>
    <property type="match status" value="1"/>
</dbReference>
<accession>A0A8X8BIU8</accession>
<dbReference type="GO" id="GO:0006954">
    <property type="term" value="P:inflammatory response"/>
    <property type="evidence" value="ECO:0007669"/>
    <property type="project" value="UniProtKB-KW"/>
</dbReference>
<dbReference type="PANTHER" id="PTHR24365">
    <property type="entry name" value="TOLL-LIKE RECEPTOR"/>
    <property type="match status" value="1"/>
</dbReference>
<dbReference type="InterPro" id="IPR001611">
    <property type="entry name" value="Leu-rich_rpt"/>
</dbReference>
<dbReference type="PROSITE" id="PS00484">
    <property type="entry name" value="THYROGLOBULIN_1_1"/>
    <property type="match status" value="1"/>
</dbReference>
<dbReference type="SUPFAM" id="SSF52058">
    <property type="entry name" value="L domain-like"/>
    <property type="match status" value="1"/>
</dbReference>
<dbReference type="SMART" id="SM00255">
    <property type="entry name" value="TIR"/>
    <property type="match status" value="1"/>
</dbReference>
<evidence type="ECO:0000256" key="9">
    <source>
        <dbReference type="ARBA" id="ARBA00023157"/>
    </source>
</evidence>
<keyword evidence="7 12" id="KW-1133">Transmembrane helix</keyword>
<feature type="transmembrane region" description="Helical" evidence="12">
    <location>
        <begin position="665"/>
        <end position="686"/>
    </location>
</feature>
<dbReference type="GO" id="GO:0038023">
    <property type="term" value="F:signaling receptor activity"/>
    <property type="evidence" value="ECO:0007669"/>
    <property type="project" value="TreeGrafter"/>
</dbReference>
<keyword evidence="6" id="KW-0391">Immunity</keyword>
<feature type="non-terminal residue" evidence="15">
    <location>
        <position position="1"/>
    </location>
</feature>
<dbReference type="Gene3D" id="3.40.50.10140">
    <property type="entry name" value="Toll/interleukin-1 receptor homology (TIR) domain"/>
    <property type="match status" value="1"/>
</dbReference>
<dbReference type="PANTHER" id="PTHR24365:SF17">
    <property type="entry name" value="TOLL-LIKE RECEPTOR 2"/>
    <property type="match status" value="1"/>
</dbReference>
<evidence type="ECO:0000256" key="10">
    <source>
        <dbReference type="ARBA" id="ARBA00023198"/>
    </source>
</evidence>
<evidence type="ECO:0000256" key="12">
    <source>
        <dbReference type="SAM" id="Phobius"/>
    </source>
</evidence>
<dbReference type="GO" id="GO:0042289">
    <property type="term" value="F:MHC class II protein binding"/>
    <property type="evidence" value="ECO:0007669"/>
    <property type="project" value="InterPro"/>
</dbReference>
<organism evidence="15 16">
    <name type="scientific">Polypterus senegalus</name>
    <name type="common">Senegal bichir</name>
    <dbReference type="NCBI Taxonomy" id="55291"/>
    <lineage>
        <taxon>Eukaryota</taxon>
        <taxon>Metazoa</taxon>
        <taxon>Chordata</taxon>
        <taxon>Craniata</taxon>
        <taxon>Vertebrata</taxon>
        <taxon>Euteleostomi</taxon>
        <taxon>Actinopterygii</taxon>
        <taxon>Polypteriformes</taxon>
        <taxon>Polypteridae</taxon>
        <taxon>Polypterus</taxon>
    </lineage>
</organism>
<protein>
    <submittedName>
        <fullName evidence="15">TLR2 protein</fullName>
    </submittedName>
</protein>
<dbReference type="InterPro" id="IPR035897">
    <property type="entry name" value="Toll_tir_struct_dom_sf"/>
</dbReference>
<dbReference type="GO" id="GO:0006886">
    <property type="term" value="P:intracellular protein transport"/>
    <property type="evidence" value="ECO:0007669"/>
    <property type="project" value="InterPro"/>
</dbReference>
<dbReference type="SUPFAM" id="SSF52200">
    <property type="entry name" value="Toll/Interleukin receptor TIR domain"/>
    <property type="match status" value="1"/>
</dbReference>
<dbReference type="InterPro" id="IPR015386">
    <property type="entry name" value="MHC_II-assoc_invar/CLIP_MHC-bd"/>
</dbReference>
<dbReference type="InterPro" id="IPR022339">
    <property type="entry name" value="MHC_II-assoc_invar_chain"/>
</dbReference>
<evidence type="ECO:0000256" key="11">
    <source>
        <dbReference type="PROSITE-ProRule" id="PRU00500"/>
    </source>
</evidence>
<dbReference type="GO" id="GO:0043235">
    <property type="term" value="C:receptor complex"/>
    <property type="evidence" value="ECO:0007669"/>
    <property type="project" value="TreeGrafter"/>
</dbReference>
<dbReference type="GO" id="GO:0045087">
    <property type="term" value="P:innate immune response"/>
    <property type="evidence" value="ECO:0007669"/>
    <property type="project" value="UniProtKB-KW"/>
</dbReference>
<feature type="domain" description="TIR" evidence="13">
    <location>
        <begin position="711"/>
        <end position="842"/>
    </location>
</feature>